<proteinExistence type="predicted"/>
<dbReference type="Proteomes" id="UP000613580">
    <property type="component" value="Unassembled WGS sequence"/>
</dbReference>
<keyword evidence="2" id="KW-1185">Reference proteome</keyword>
<name>A0A8H6WGZ7_MYCCL</name>
<gene>
    <name evidence="1" type="ORF">HMN09_00340200</name>
</gene>
<evidence type="ECO:0000313" key="1">
    <source>
        <dbReference type="EMBL" id="KAF7318314.1"/>
    </source>
</evidence>
<dbReference type="EMBL" id="JACAZE010000004">
    <property type="protein sequence ID" value="KAF7318314.1"/>
    <property type="molecule type" value="Genomic_DNA"/>
</dbReference>
<reference evidence="1" key="1">
    <citation type="submission" date="2020-05" db="EMBL/GenBank/DDBJ databases">
        <title>Mycena genomes resolve the evolution of fungal bioluminescence.</title>
        <authorList>
            <person name="Tsai I.J."/>
        </authorList>
    </citation>
    <scope>NUCLEOTIDE SEQUENCE</scope>
    <source>
        <strain evidence="1">110903Hualien_Pintung</strain>
    </source>
</reference>
<dbReference type="AlphaFoldDB" id="A0A8H6WGZ7"/>
<dbReference type="OrthoDB" id="3222020at2759"/>
<organism evidence="1 2">
    <name type="scientific">Mycena chlorophos</name>
    <name type="common">Agaric fungus</name>
    <name type="synonym">Agaricus chlorophos</name>
    <dbReference type="NCBI Taxonomy" id="658473"/>
    <lineage>
        <taxon>Eukaryota</taxon>
        <taxon>Fungi</taxon>
        <taxon>Dikarya</taxon>
        <taxon>Basidiomycota</taxon>
        <taxon>Agaricomycotina</taxon>
        <taxon>Agaricomycetes</taxon>
        <taxon>Agaricomycetidae</taxon>
        <taxon>Agaricales</taxon>
        <taxon>Marasmiineae</taxon>
        <taxon>Mycenaceae</taxon>
        <taxon>Mycena</taxon>
    </lineage>
</organism>
<evidence type="ECO:0000313" key="2">
    <source>
        <dbReference type="Proteomes" id="UP000613580"/>
    </source>
</evidence>
<comment type="caution">
    <text evidence="1">The sequence shown here is derived from an EMBL/GenBank/DDBJ whole genome shotgun (WGS) entry which is preliminary data.</text>
</comment>
<protein>
    <submittedName>
        <fullName evidence="1">Uncharacterized protein</fullName>
    </submittedName>
</protein>
<accession>A0A8H6WGZ7</accession>
<sequence>MQLADKISTMTSLIKDFGHFADLYYTKFKWTFVRFYRSQEFKGKLKQFNNNFYKTQQDLQFLLTAQTAGDQQKLLLQTEETKKNTETILDHLGQISPLKQSAVKKILNGRALNSVIDDLDTVKELSKAINDSEPLPPNVISALRGDLESLLSKNLDQFTLKLESVQKVLEAAIGQSTDIIMHKLESGPHKLIDDEEVAEIWKGQ</sequence>